<name>A0A0F9KM30_9ZZZZ</name>
<dbReference type="GO" id="GO:0003676">
    <property type="term" value="F:nucleic acid binding"/>
    <property type="evidence" value="ECO:0007669"/>
    <property type="project" value="InterPro"/>
</dbReference>
<dbReference type="GO" id="GO:0004519">
    <property type="term" value="F:endonuclease activity"/>
    <property type="evidence" value="ECO:0007669"/>
    <property type="project" value="InterPro"/>
</dbReference>
<sequence length="116" mass="13487">MPLTKEELENLYDKDIGRNSRYRYIFLRDLGICKLCNKSVDPTLHSRRNTSIGTIDHIIPYSKGGSNALYNLQLAHQGCNIKKGDNVSDANIRTIKRRHRRKKQRLINEELSNVTY</sequence>
<accession>A0A0F9KM30</accession>
<organism evidence="2">
    <name type="scientific">marine sediment metagenome</name>
    <dbReference type="NCBI Taxonomy" id="412755"/>
    <lineage>
        <taxon>unclassified sequences</taxon>
        <taxon>metagenomes</taxon>
        <taxon>ecological metagenomes</taxon>
    </lineage>
</organism>
<dbReference type="AlphaFoldDB" id="A0A0F9KM30"/>
<dbReference type="Pfam" id="PF01844">
    <property type="entry name" value="HNH"/>
    <property type="match status" value="1"/>
</dbReference>
<dbReference type="EMBL" id="LAZR01007782">
    <property type="protein sequence ID" value="KKM82988.1"/>
    <property type="molecule type" value="Genomic_DNA"/>
</dbReference>
<dbReference type="InterPro" id="IPR052892">
    <property type="entry name" value="NA-targeting_endonuclease"/>
</dbReference>
<dbReference type="InterPro" id="IPR003615">
    <property type="entry name" value="HNH_nuc"/>
</dbReference>
<dbReference type="InterPro" id="IPR002711">
    <property type="entry name" value="HNH"/>
</dbReference>
<evidence type="ECO:0000259" key="1">
    <source>
        <dbReference type="SMART" id="SM00507"/>
    </source>
</evidence>
<gene>
    <name evidence="2" type="ORF">LCGC14_1313930</name>
</gene>
<evidence type="ECO:0000313" key="2">
    <source>
        <dbReference type="EMBL" id="KKM82988.1"/>
    </source>
</evidence>
<proteinExistence type="predicted"/>
<dbReference type="GO" id="GO:0008270">
    <property type="term" value="F:zinc ion binding"/>
    <property type="evidence" value="ECO:0007669"/>
    <property type="project" value="InterPro"/>
</dbReference>
<dbReference type="PANTHER" id="PTHR33877:SF2">
    <property type="entry name" value="OS07G0170200 PROTEIN"/>
    <property type="match status" value="1"/>
</dbReference>
<dbReference type="CDD" id="cd00085">
    <property type="entry name" value="HNHc"/>
    <property type="match status" value="1"/>
</dbReference>
<feature type="domain" description="HNH nuclease" evidence="1">
    <location>
        <begin position="20"/>
        <end position="81"/>
    </location>
</feature>
<dbReference type="PANTHER" id="PTHR33877">
    <property type="entry name" value="SLL1193 PROTEIN"/>
    <property type="match status" value="1"/>
</dbReference>
<comment type="caution">
    <text evidence="2">The sequence shown here is derived from an EMBL/GenBank/DDBJ whole genome shotgun (WGS) entry which is preliminary data.</text>
</comment>
<dbReference type="SMART" id="SM00507">
    <property type="entry name" value="HNHc"/>
    <property type="match status" value="1"/>
</dbReference>
<dbReference type="Gene3D" id="1.10.30.50">
    <property type="match status" value="1"/>
</dbReference>
<protein>
    <recommendedName>
        <fullName evidence="1">HNH nuclease domain-containing protein</fullName>
    </recommendedName>
</protein>
<reference evidence="2" key="1">
    <citation type="journal article" date="2015" name="Nature">
        <title>Complex archaea that bridge the gap between prokaryotes and eukaryotes.</title>
        <authorList>
            <person name="Spang A."/>
            <person name="Saw J.H."/>
            <person name="Jorgensen S.L."/>
            <person name="Zaremba-Niedzwiedzka K."/>
            <person name="Martijn J."/>
            <person name="Lind A.E."/>
            <person name="van Eijk R."/>
            <person name="Schleper C."/>
            <person name="Guy L."/>
            <person name="Ettema T.J."/>
        </authorList>
    </citation>
    <scope>NUCLEOTIDE SEQUENCE</scope>
</reference>